<name>A0A6A5RNR1_9PLEO</name>
<protein>
    <submittedName>
        <fullName evidence="1">Uncharacterized protein</fullName>
    </submittedName>
</protein>
<sequence>MGSLLSTSQPNLEWKSEAQFAMESSCFCVVCGSPFDLSGDIYNLDVEAARYKVNITHSRHQTVAYGAQWMRNHRLISSRHDIHHHNLAGLSEDDFHSACYNTSDSPDVFLSARSTWDDGSEHLFHIDGLYPDTNIPYIITFNAMQQAQDYDTVFPLHEDCLQISRRVIDHLQPVASDGQSRSSLSILNEILQSRFRQNAKRARSDSLIARNDLLDLCTATDMNGPRSVIGLSLLEWWEGLFDVSSHTPLLLQY</sequence>
<accession>A0A6A5RNR1</accession>
<proteinExistence type="predicted"/>
<dbReference type="OrthoDB" id="3932329at2759"/>
<dbReference type="GeneID" id="54350407"/>
<gene>
    <name evidence="1" type="ORF">M421DRAFT_421180</name>
</gene>
<dbReference type="EMBL" id="ML978970">
    <property type="protein sequence ID" value="KAF1927976.1"/>
    <property type="molecule type" value="Genomic_DNA"/>
</dbReference>
<keyword evidence="2" id="KW-1185">Reference proteome</keyword>
<organism evidence="1 2">
    <name type="scientific">Didymella exigua CBS 183.55</name>
    <dbReference type="NCBI Taxonomy" id="1150837"/>
    <lineage>
        <taxon>Eukaryota</taxon>
        <taxon>Fungi</taxon>
        <taxon>Dikarya</taxon>
        <taxon>Ascomycota</taxon>
        <taxon>Pezizomycotina</taxon>
        <taxon>Dothideomycetes</taxon>
        <taxon>Pleosporomycetidae</taxon>
        <taxon>Pleosporales</taxon>
        <taxon>Pleosporineae</taxon>
        <taxon>Didymellaceae</taxon>
        <taxon>Didymella</taxon>
    </lineage>
</organism>
<dbReference type="Proteomes" id="UP000800082">
    <property type="component" value="Unassembled WGS sequence"/>
</dbReference>
<evidence type="ECO:0000313" key="1">
    <source>
        <dbReference type="EMBL" id="KAF1927976.1"/>
    </source>
</evidence>
<reference evidence="1" key="1">
    <citation type="journal article" date="2020" name="Stud. Mycol.">
        <title>101 Dothideomycetes genomes: a test case for predicting lifestyles and emergence of pathogens.</title>
        <authorList>
            <person name="Haridas S."/>
            <person name="Albert R."/>
            <person name="Binder M."/>
            <person name="Bloem J."/>
            <person name="Labutti K."/>
            <person name="Salamov A."/>
            <person name="Andreopoulos B."/>
            <person name="Baker S."/>
            <person name="Barry K."/>
            <person name="Bills G."/>
            <person name="Bluhm B."/>
            <person name="Cannon C."/>
            <person name="Castanera R."/>
            <person name="Culley D."/>
            <person name="Daum C."/>
            <person name="Ezra D."/>
            <person name="Gonzalez J."/>
            <person name="Henrissat B."/>
            <person name="Kuo A."/>
            <person name="Liang C."/>
            <person name="Lipzen A."/>
            <person name="Lutzoni F."/>
            <person name="Magnuson J."/>
            <person name="Mondo S."/>
            <person name="Nolan M."/>
            <person name="Ohm R."/>
            <person name="Pangilinan J."/>
            <person name="Park H.-J."/>
            <person name="Ramirez L."/>
            <person name="Alfaro M."/>
            <person name="Sun H."/>
            <person name="Tritt A."/>
            <person name="Yoshinaga Y."/>
            <person name="Zwiers L.-H."/>
            <person name="Turgeon B."/>
            <person name="Goodwin S."/>
            <person name="Spatafora J."/>
            <person name="Crous P."/>
            <person name="Grigoriev I."/>
        </authorList>
    </citation>
    <scope>NUCLEOTIDE SEQUENCE</scope>
    <source>
        <strain evidence="1">CBS 183.55</strain>
    </source>
</reference>
<dbReference type="AlphaFoldDB" id="A0A6A5RNR1"/>
<evidence type="ECO:0000313" key="2">
    <source>
        <dbReference type="Proteomes" id="UP000800082"/>
    </source>
</evidence>
<dbReference type="RefSeq" id="XP_033448228.1">
    <property type="nucleotide sequence ID" value="XM_033592739.1"/>
</dbReference>